<proteinExistence type="predicted"/>
<evidence type="ECO:0008006" key="5">
    <source>
        <dbReference type="Google" id="ProtNLM"/>
    </source>
</evidence>
<sequence>MDTARLPVFPTQLLIRPAQPDVPLSAAQQAFNRLLEQLDAARTQWQAWQDATQEVHTRYAQQVRPLMQQLWQAQAALAQWLDSCSGQAMSKLDRQTLQHMIVQLSEDGAQQASGVVGATLAELHARYAPAQQAEPEPAEEVAAQTVAHNAAPEIDWNDADAVAAYVEAQTQAAQRQAQRARAAHQQQRQRQQAQRKAQAAQQEAKPSVKAVYRKLASSLHPDREQDPKARARKTALMQRVNQAYEADDLLALLELQWEVELLDAKRMAQLQDAHLQRYSLVLQEQLQQLQQATRDAQAELAQMLGLNPQLRHAPHKMPKLLRQYVQSLQQQVAQLQHATVHLQRQPDALVDWLRAQRA</sequence>
<name>A0A1V0BBI0_9BURK</name>
<evidence type="ECO:0000256" key="2">
    <source>
        <dbReference type="SAM" id="MobiDB-lite"/>
    </source>
</evidence>
<dbReference type="KEGG" id="cke:B5M06_02500"/>
<protein>
    <recommendedName>
        <fullName evidence="5">Molecular chaperone DnaJ</fullName>
    </recommendedName>
</protein>
<dbReference type="CDD" id="cd06257">
    <property type="entry name" value="DnaJ"/>
    <property type="match status" value="1"/>
</dbReference>
<dbReference type="GeneID" id="83038185"/>
<feature type="compositionally biased region" description="Low complexity" evidence="2">
    <location>
        <begin position="175"/>
        <end position="204"/>
    </location>
</feature>
<gene>
    <name evidence="3" type="ORF">B5M06_02500</name>
</gene>
<dbReference type="EMBL" id="CP020121">
    <property type="protein sequence ID" value="AQZ97305.1"/>
    <property type="molecule type" value="Genomic_DNA"/>
</dbReference>
<accession>A0A1V0BBI0</accession>
<evidence type="ECO:0000313" key="3">
    <source>
        <dbReference type="EMBL" id="AQZ97305.1"/>
    </source>
</evidence>
<reference evidence="3 4" key="1">
    <citation type="submission" date="2017-03" db="EMBL/GenBank/DDBJ databases">
        <title>Rapid Whole Genome Sequencing of Comamonas kerstersii Causing Continuous ambulatory Peritoneal Dialysis-Associated Peritonitis.</title>
        <authorList>
            <person name="Zheng B."/>
        </authorList>
    </citation>
    <scope>NUCLEOTIDE SEQUENCE [LARGE SCALE GENOMIC DNA]</scope>
    <source>
        <strain evidence="3 4">8943</strain>
    </source>
</reference>
<evidence type="ECO:0000313" key="4">
    <source>
        <dbReference type="Proteomes" id="UP000242792"/>
    </source>
</evidence>
<dbReference type="InterPro" id="IPR036869">
    <property type="entry name" value="J_dom_sf"/>
</dbReference>
<keyword evidence="1" id="KW-0175">Coiled coil</keyword>
<dbReference type="AlphaFoldDB" id="A0A1V0BBI0"/>
<dbReference type="RefSeq" id="WP_080025148.1">
    <property type="nucleotide sequence ID" value="NZ_CP020121.1"/>
</dbReference>
<dbReference type="Gene3D" id="1.10.287.110">
    <property type="entry name" value="DnaJ domain"/>
    <property type="match status" value="1"/>
</dbReference>
<dbReference type="Proteomes" id="UP000242792">
    <property type="component" value="Chromosome"/>
</dbReference>
<dbReference type="SUPFAM" id="SSF46565">
    <property type="entry name" value="Chaperone J-domain"/>
    <property type="match status" value="1"/>
</dbReference>
<feature type="coiled-coil region" evidence="1">
    <location>
        <begin position="275"/>
        <end position="345"/>
    </location>
</feature>
<evidence type="ECO:0000256" key="1">
    <source>
        <dbReference type="SAM" id="Coils"/>
    </source>
</evidence>
<dbReference type="InterPro" id="IPR001623">
    <property type="entry name" value="DnaJ_domain"/>
</dbReference>
<feature type="region of interest" description="Disordered" evidence="2">
    <location>
        <begin position="175"/>
        <end position="210"/>
    </location>
</feature>
<organism evidence="3 4">
    <name type="scientific">Comamonas kerstersii</name>
    <dbReference type="NCBI Taxonomy" id="225992"/>
    <lineage>
        <taxon>Bacteria</taxon>
        <taxon>Pseudomonadati</taxon>
        <taxon>Pseudomonadota</taxon>
        <taxon>Betaproteobacteria</taxon>
        <taxon>Burkholderiales</taxon>
        <taxon>Comamonadaceae</taxon>
        <taxon>Comamonas</taxon>
    </lineage>
</organism>